<dbReference type="InterPro" id="IPR019235">
    <property type="entry name" value="DUF2178_TM"/>
</dbReference>
<proteinExistence type="predicted"/>
<dbReference type="Pfam" id="PF09946">
    <property type="entry name" value="DUF2178"/>
    <property type="match status" value="1"/>
</dbReference>
<evidence type="ECO:0000313" key="2">
    <source>
        <dbReference type="EMBL" id="PWR71683.1"/>
    </source>
</evidence>
<keyword evidence="3" id="KW-1185">Reference proteome</keyword>
<organism evidence="2 3">
    <name type="scientific">Methanospirillum lacunae</name>
    <dbReference type="NCBI Taxonomy" id="668570"/>
    <lineage>
        <taxon>Archaea</taxon>
        <taxon>Methanobacteriati</taxon>
        <taxon>Methanobacteriota</taxon>
        <taxon>Stenosarchaea group</taxon>
        <taxon>Methanomicrobia</taxon>
        <taxon>Methanomicrobiales</taxon>
        <taxon>Methanospirillaceae</taxon>
        <taxon>Methanospirillum</taxon>
    </lineage>
</organism>
<dbReference type="Proteomes" id="UP000245657">
    <property type="component" value="Unassembled WGS sequence"/>
</dbReference>
<feature type="transmembrane region" description="Helical" evidence="1">
    <location>
        <begin position="47"/>
        <end position="67"/>
    </location>
</feature>
<name>A0A2V2N8S9_9EURY</name>
<evidence type="ECO:0000256" key="1">
    <source>
        <dbReference type="SAM" id="Phobius"/>
    </source>
</evidence>
<feature type="transmembrane region" description="Helical" evidence="1">
    <location>
        <begin position="21"/>
        <end position="41"/>
    </location>
</feature>
<comment type="caution">
    <text evidence="2">The sequence shown here is derived from an EMBL/GenBank/DDBJ whole genome shotgun (WGS) entry which is preliminary data.</text>
</comment>
<keyword evidence="1" id="KW-1133">Transmembrane helix</keyword>
<protein>
    <recommendedName>
        <fullName evidence="4">DUF2178 domain-containing protein</fullName>
    </recommendedName>
</protein>
<dbReference type="EMBL" id="QGMY01000008">
    <property type="protein sequence ID" value="PWR71683.1"/>
    <property type="molecule type" value="Genomic_DNA"/>
</dbReference>
<evidence type="ECO:0008006" key="4">
    <source>
        <dbReference type="Google" id="ProtNLM"/>
    </source>
</evidence>
<evidence type="ECO:0000313" key="3">
    <source>
        <dbReference type="Proteomes" id="UP000245657"/>
    </source>
</evidence>
<feature type="transmembrane region" description="Helical" evidence="1">
    <location>
        <begin position="88"/>
        <end position="107"/>
    </location>
</feature>
<keyword evidence="1" id="KW-0472">Membrane</keyword>
<dbReference type="AlphaFoldDB" id="A0A2V2N8S9"/>
<gene>
    <name evidence="2" type="ORF">DK846_12625</name>
</gene>
<reference evidence="2 3" key="1">
    <citation type="submission" date="2018-05" db="EMBL/GenBank/DDBJ databases">
        <title>Draft genome of Methanospirillum lacunae Ki8-1.</title>
        <authorList>
            <person name="Dueholm M.S."/>
            <person name="Nielsen P.H."/>
            <person name="Bakmann L.F."/>
            <person name="Otzen D.E."/>
        </authorList>
    </citation>
    <scope>NUCLEOTIDE SEQUENCE [LARGE SCALE GENOMIC DNA]</scope>
    <source>
        <strain evidence="2 3">Ki8-1</strain>
    </source>
</reference>
<sequence length="203" mass="22404">MRNYLLQKSHVWYMKQIRRRDYNLILTGISVALILVLGFGIVSGNPLLITMIVVSAILAVSVAYRQIGEVMTDALSDEISGRAARTSLGLTIIITSVIFAAALTFYFSGGWGTGMGTRDDGMISIGFSQFYPPGNEIFSEKVQISDPQNITSDELFSLEQMFMKGVRVREAPLFFGVGCGSVTILLAGFFAIFSRHYGRKFED</sequence>
<accession>A0A2V2N8S9</accession>
<feature type="transmembrane region" description="Helical" evidence="1">
    <location>
        <begin position="171"/>
        <end position="193"/>
    </location>
</feature>
<keyword evidence="1" id="KW-0812">Transmembrane</keyword>